<evidence type="ECO:0000313" key="4">
    <source>
        <dbReference type="Proteomes" id="UP000198919"/>
    </source>
</evidence>
<dbReference type="InterPro" id="IPR054246">
    <property type="entry name" value="DUF6973"/>
</dbReference>
<sequence>MSKIAYYENGVPYYDNGSAGMDIFDRLNLHSPTSFVPSFHDFGGNGKAGGFVRPSAALTDGALCAPDGGIGAYDMLDFWKNNGEKDEICPVCSRKKCPFIEKEMNKALGLLDKYRHKPNGEYFALLRSDYHFYRPLLTIKNTFNSTAPVVMSHLSMLEDKKFYSTTNNLKGLFNDRFLLDRKIGSFKSLSANTQTTLQIFAYGNESREPKYNSFYHYMGIVEGTGRSSGLTGRDHDSAIKELYNNMNPTKRNIFVLNELIKEHNNKVSPEVKKIGELTSDFLAGANSNNSDIVENQYNWAIPGTGVKSKWQRDIQQAIFGLENMEAALEIGMYTPGRTNISTNAARFSTLGDSDKYPHGVLQENGNFEGSQVNAFRHALWQATITAKFGEKTASRVADAHETYRTLDLNVRHFKTLPEADQTIDMLNNPQGRAVGMKNTGATQKNLAKEVLNHFHKNGLYVAKKDASGYAVVNEKITNEQFNYMNSEIDRTNKNGFTPEVVEKMKNEPLVVRDYPG</sequence>
<evidence type="ECO:0000259" key="1">
    <source>
        <dbReference type="Pfam" id="PF22322"/>
    </source>
</evidence>
<dbReference type="Proteomes" id="UP000198919">
    <property type="component" value="Unassembled WGS sequence"/>
</dbReference>
<dbReference type="Pfam" id="PF22322">
    <property type="entry name" value="DUF6973"/>
    <property type="match status" value="1"/>
</dbReference>
<protein>
    <submittedName>
        <fullName evidence="2">Colicin-E3 immunity protein</fullName>
    </submittedName>
</protein>
<dbReference type="OrthoDB" id="6458461at2"/>
<accession>A0A1I3SGM2</accession>
<evidence type="ECO:0000313" key="3">
    <source>
        <dbReference type="EMBL" id="SFJ57162.1"/>
    </source>
</evidence>
<keyword evidence="5" id="KW-1185">Reference proteome</keyword>
<evidence type="ECO:0000313" key="2">
    <source>
        <dbReference type="EMBL" id="PHM39160.1"/>
    </source>
</evidence>
<gene>
    <name evidence="3" type="ORF">SAMN05421680_11186</name>
    <name evidence="2" type="ORF">Xmau_03065</name>
</gene>
<dbReference type="RefSeq" id="WP_092511313.1">
    <property type="nucleotide sequence ID" value="NZ_CAWNQB010000004.1"/>
</dbReference>
<dbReference type="AlphaFoldDB" id="A0A1I3SGM2"/>
<reference evidence="3" key="2">
    <citation type="submission" date="2016-10" db="EMBL/GenBank/DDBJ databases">
        <authorList>
            <person name="de Groot N.N."/>
        </authorList>
    </citation>
    <scope>NUCLEOTIDE SEQUENCE [LARGE SCALE GENOMIC DNA]</scope>
    <source>
        <strain evidence="3">DSM 17908</strain>
    </source>
</reference>
<proteinExistence type="predicted"/>
<dbReference type="EMBL" id="FORG01000011">
    <property type="protein sequence ID" value="SFJ57162.1"/>
    <property type="molecule type" value="Genomic_DNA"/>
</dbReference>
<reference evidence="4" key="1">
    <citation type="submission" date="2016-10" db="EMBL/GenBank/DDBJ databases">
        <authorList>
            <person name="Varghese N."/>
            <person name="Submissions S."/>
        </authorList>
    </citation>
    <scope>NUCLEOTIDE SEQUENCE [LARGE SCALE GENOMIC DNA]</scope>
    <source>
        <strain evidence="4">DSM 17908</strain>
    </source>
</reference>
<reference evidence="2 5" key="3">
    <citation type="journal article" date="2017" name="Nat. Microbiol.">
        <title>Natural product diversity associated with the nematode symbionts Photorhabdus and Xenorhabdus.</title>
        <authorList>
            <person name="Tobias N.J."/>
            <person name="Wolff H."/>
            <person name="Djahanschiri B."/>
            <person name="Grundmann F."/>
            <person name="Kronenwerth M."/>
            <person name="Shi Y.M."/>
            <person name="Simonyi S."/>
            <person name="Grun P."/>
            <person name="Shapiro-Ilan D."/>
            <person name="Pidot S.J."/>
            <person name="Stinear T.P."/>
            <person name="Ebersberger I."/>
            <person name="Bode H.B."/>
        </authorList>
    </citation>
    <scope>NUCLEOTIDE SEQUENCE [LARGE SCALE GENOMIC DNA]</scope>
    <source>
        <strain evidence="2 5">DSM 17908</strain>
    </source>
</reference>
<dbReference type="Proteomes" id="UP000224607">
    <property type="component" value="Unassembled WGS sequence"/>
</dbReference>
<name>A0A1I3SGM2_9GAMM</name>
<feature type="domain" description="DUF6973" evidence="1">
    <location>
        <begin position="367"/>
        <end position="455"/>
    </location>
</feature>
<dbReference type="EMBL" id="NITY01000012">
    <property type="protein sequence ID" value="PHM39160.1"/>
    <property type="molecule type" value="Genomic_DNA"/>
</dbReference>
<evidence type="ECO:0000313" key="5">
    <source>
        <dbReference type="Proteomes" id="UP000224607"/>
    </source>
</evidence>
<organism evidence="3 4">
    <name type="scientific">Xenorhabdus mauleonii</name>
    <dbReference type="NCBI Taxonomy" id="351675"/>
    <lineage>
        <taxon>Bacteria</taxon>
        <taxon>Pseudomonadati</taxon>
        <taxon>Pseudomonadota</taxon>
        <taxon>Gammaproteobacteria</taxon>
        <taxon>Enterobacterales</taxon>
        <taxon>Morganellaceae</taxon>
        <taxon>Xenorhabdus</taxon>
    </lineage>
</organism>